<dbReference type="Proteomes" id="UP000683360">
    <property type="component" value="Unassembled WGS sequence"/>
</dbReference>
<keyword evidence="11" id="KW-1185">Reference proteome</keyword>
<protein>
    <submittedName>
        <fullName evidence="10">CCKAR</fullName>
    </submittedName>
</protein>
<comment type="caution">
    <text evidence="10">The sequence shown here is derived from an EMBL/GenBank/DDBJ whole genome shotgun (WGS) entry which is preliminary data.</text>
</comment>
<feature type="transmembrane region" description="Helical" evidence="8">
    <location>
        <begin position="69"/>
        <end position="91"/>
    </location>
</feature>
<evidence type="ECO:0000256" key="1">
    <source>
        <dbReference type="ARBA" id="ARBA00004141"/>
    </source>
</evidence>
<evidence type="ECO:0000256" key="7">
    <source>
        <dbReference type="ARBA" id="ARBA00023224"/>
    </source>
</evidence>
<organism evidence="10 11">
    <name type="scientific">Mytilus edulis</name>
    <name type="common">Blue mussel</name>
    <dbReference type="NCBI Taxonomy" id="6550"/>
    <lineage>
        <taxon>Eukaryota</taxon>
        <taxon>Metazoa</taxon>
        <taxon>Spiralia</taxon>
        <taxon>Lophotrochozoa</taxon>
        <taxon>Mollusca</taxon>
        <taxon>Bivalvia</taxon>
        <taxon>Autobranchia</taxon>
        <taxon>Pteriomorphia</taxon>
        <taxon>Mytilida</taxon>
        <taxon>Mytiloidea</taxon>
        <taxon>Mytilidae</taxon>
        <taxon>Mytilinae</taxon>
        <taxon>Mytilus</taxon>
    </lineage>
</organism>
<evidence type="ECO:0000256" key="4">
    <source>
        <dbReference type="ARBA" id="ARBA00023040"/>
    </source>
</evidence>
<name>A0A8S3VAC4_MYTED</name>
<evidence type="ECO:0000256" key="3">
    <source>
        <dbReference type="ARBA" id="ARBA00022989"/>
    </source>
</evidence>
<evidence type="ECO:0000256" key="6">
    <source>
        <dbReference type="ARBA" id="ARBA00023170"/>
    </source>
</evidence>
<dbReference type="Gene3D" id="1.20.1070.10">
    <property type="entry name" value="Rhodopsin 7-helix transmembrane proteins"/>
    <property type="match status" value="1"/>
</dbReference>
<dbReference type="PRINTS" id="PR00237">
    <property type="entry name" value="GPCRRHODOPSN"/>
</dbReference>
<dbReference type="PANTHER" id="PTHR45695">
    <property type="entry name" value="LEUCOKININ RECEPTOR-RELATED"/>
    <property type="match status" value="1"/>
</dbReference>
<sequence>MNETELLSSLLIKMSGFETNVSNYSLDTNYFGTSTMSFEKTTVDNLDSRLHPYPKEFRKVPLWEASSKIFVYCLMILVSVIGNILIILVVAKNKRMRTTTNYYIVNLAASDLLVTLSCTWVNLVSDLSEGWILGSFFCKVNSFAQGKSQFTYYNELNVSS</sequence>
<gene>
    <name evidence="10" type="ORF">MEDL_66471</name>
</gene>
<accession>A0A8S3VAC4</accession>
<comment type="subcellular location">
    <subcellularLocation>
        <location evidence="1">Membrane</location>
        <topology evidence="1">Multi-pass membrane protein</topology>
    </subcellularLocation>
</comment>
<keyword evidence="3 8" id="KW-1133">Transmembrane helix</keyword>
<keyword evidence="5 8" id="KW-0472">Membrane</keyword>
<evidence type="ECO:0000313" key="10">
    <source>
        <dbReference type="EMBL" id="CAG2254993.1"/>
    </source>
</evidence>
<dbReference type="SUPFAM" id="SSF81321">
    <property type="entry name" value="Family A G protein-coupled receptor-like"/>
    <property type="match status" value="1"/>
</dbReference>
<dbReference type="GO" id="GO:0004930">
    <property type="term" value="F:G protein-coupled receptor activity"/>
    <property type="evidence" value="ECO:0007669"/>
    <property type="project" value="UniProtKB-KW"/>
</dbReference>
<evidence type="ECO:0000256" key="8">
    <source>
        <dbReference type="SAM" id="Phobius"/>
    </source>
</evidence>
<dbReference type="AlphaFoldDB" id="A0A8S3VAC4"/>
<dbReference type="EMBL" id="CAJPWZ010003259">
    <property type="protein sequence ID" value="CAG2254993.1"/>
    <property type="molecule type" value="Genomic_DNA"/>
</dbReference>
<evidence type="ECO:0000256" key="2">
    <source>
        <dbReference type="ARBA" id="ARBA00022692"/>
    </source>
</evidence>
<keyword evidence="7" id="KW-0807">Transducer</keyword>
<dbReference type="GO" id="GO:0005886">
    <property type="term" value="C:plasma membrane"/>
    <property type="evidence" value="ECO:0007669"/>
    <property type="project" value="TreeGrafter"/>
</dbReference>
<dbReference type="OrthoDB" id="5987936at2759"/>
<keyword evidence="6" id="KW-0675">Receptor</keyword>
<feature type="transmembrane region" description="Helical" evidence="8">
    <location>
        <begin position="103"/>
        <end position="123"/>
    </location>
</feature>
<dbReference type="InterPro" id="IPR000276">
    <property type="entry name" value="GPCR_Rhodpsn"/>
</dbReference>
<dbReference type="PANTHER" id="PTHR45695:SF28">
    <property type="entry name" value="G-PROTEIN COUPLED RECEPTORS FAMILY 1 PROFILE DOMAIN-CONTAINING PROTEIN"/>
    <property type="match status" value="1"/>
</dbReference>
<evidence type="ECO:0000313" key="11">
    <source>
        <dbReference type="Proteomes" id="UP000683360"/>
    </source>
</evidence>
<dbReference type="InterPro" id="IPR017452">
    <property type="entry name" value="GPCR_Rhodpsn_7TM"/>
</dbReference>
<dbReference type="PROSITE" id="PS50262">
    <property type="entry name" value="G_PROTEIN_RECEP_F1_2"/>
    <property type="match status" value="1"/>
</dbReference>
<feature type="domain" description="G-protein coupled receptors family 1 profile" evidence="9">
    <location>
        <begin position="82"/>
        <end position="160"/>
    </location>
</feature>
<evidence type="ECO:0000256" key="5">
    <source>
        <dbReference type="ARBA" id="ARBA00023136"/>
    </source>
</evidence>
<keyword evidence="4" id="KW-0297">G-protein coupled receptor</keyword>
<reference evidence="10" key="1">
    <citation type="submission" date="2021-03" db="EMBL/GenBank/DDBJ databases">
        <authorList>
            <person name="Bekaert M."/>
        </authorList>
    </citation>
    <scope>NUCLEOTIDE SEQUENCE</scope>
</reference>
<dbReference type="Pfam" id="PF00001">
    <property type="entry name" value="7tm_1"/>
    <property type="match status" value="1"/>
</dbReference>
<evidence type="ECO:0000259" key="9">
    <source>
        <dbReference type="PROSITE" id="PS50262"/>
    </source>
</evidence>
<keyword evidence="2 8" id="KW-0812">Transmembrane</keyword>
<proteinExistence type="predicted"/>